<dbReference type="HOGENOM" id="CLU_2061850_0_0_1"/>
<gene>
    <name evidence="1" type="ORF">K443DRAFT_9179</name>
</gene>
<dbReference type="AlphaFoldDB" id="A0A0C9XAJ3"/>
<protein>
    <submittedName>
        <fullName evidence="1">Uncharacterized protein</fullName>
    </submittedName>
</protein>
<evidence type="ECO:0000313" key="2">
    <source>
        <dbReference type="Proteomes" id="UP000054477"/>
    </source>
</evidence>
<reference evidence="2" key="2">
    <citation type="submission" date="2015-01" db="EMBL/GenBank/DDBJ databases">
        <title>Evolutionary Origins and Diversification of the Mycorrhizal Mutualists.</title>
        <authorList>
            <consortium name="DOE Joint Genome Institute"/>
            <consortium name="Mycorrhizal Genomics Consortium"/>
            <person name="Kohler A."/>
            <person name="Kuo A."/>
            <person name="Nagy L.G."/>
            <person name="Floudas D."/>
            <person name="Copeland A."/>
            <person name="Barry K.W."/>
            <person name="Cichocki N."/>
            <person name="Veneault-Fourrey C."/>
            <person name="LaButti K."/>
            <person name="Lindquist E.A."/>
            <person name="Lipzen A."/>
            <person name="Lundell T."/>
            <person name="Morin E."/>
            <person name="Murat C."/>
            <person name="Riley R."/>
            <person name="Ohm R."/>
            <person name="Sun H."/>
            <person name="Tunlid A."/>
            <person name="Henrissat B."/>
            <person name="Grigoriev I.V."/>
            <person name="Hibbett D.S."/>
            <person name="Martin F."/>
        </authorList>
    </citation>
    <scope>NUCLEOTIDE SEQUENCE [LARGE SCALE GENOMIC DNA]</scope>
    <source>
        <strain evidence="2">LaAM-08-1</strain>
    </source>
</reference>
<dbReference type="Proteomes" id="UP000054477">
    <property type="component" value="Unassembled WGS sequence"/>
</dbReference>
<organism evidence="1 2">
    <name type="scientific">Laccaria amethystina LaAM-08-1</name>
    <dbReference type="NCBI Taxonomy" id="1095629"/>
    <lineage>
        <taxon>Eukaryota</taxon>
        <taxon>Fungi</taxon>
        <taxon>Dikarya</taxon>
        <taxon>Basidiomycota</taxon>
        <taxon>Agaricomycotina</taxon>
        <taxon>Agaricomycetes</taxon>
        <taxon>Agaricomycetidae</taxon>
        <taxon>Agaricales</taxon>
        <taxon>Agaricineae</taxon>
        <taxon>Hydnangiaceae</taxon>
        <taxon>Laccaria</taxon>
    </lineage>
</organism>
<dbReference type="EMBL" id="KN838669">
    <property type="protein sequence ID" value="KIJ98443.1"/>
    <property type="molecule type" value="Genomic_DNA"/>
</dbReference>
<dbReference type="OrthoDB" id="2974017at2759"/>
<name>A0A0C9XAJ3_9AGAR</name>
<reference evidence="1 2" key="1">
    <citation type="submission" date="2014-04" db="EMBL/GenBank/DDBJ databases">
        <authorList>
            <consortium name="DOE Joint Genome Institute"/>
            <person name="Kuo A."/>
            <person name="Kohler A."/>
            <person name="Nagy L.G."/>
            <person name="Floudas D."/>
            <person name="Copeland A."/>
            <person name="Barry K.W."/>
            <person name="Cichocki N."/>
            <person name="Veneault-Fourrey C."/>
            <person name="LaButti K."/>
            <person name="Lindquist E.A."/>
            <person name="Lipzen A."/>
            <person name="Lundell T."/>
            <person name="Morin E."/>
            <person name="Murat C."/>
            <person name="Sun H."/>
            <person name="Tunlid A."/>
            <person name="Henrissat B."/>
            <person name="Grigoriev I.V."/>
            <person name="Hibbett D.S."/>
            <person name="Martin F."/>
            <person name="Nordberg H.P."/>
            <person name="Cantor M.N."/>
            <person name="Hua S.X."/>
        </authorList>
    </citation>
    <scope>NUCLEOTIDE SEQUENCE [LARGE SCALE GENOMIC DNA]</scope>
    <source>
        <strain evidence="1 2">LaAM-08-1</strain>
    </source>
</reference>
<accession>A0A0C9XAJ3</accession>
<proteinExistence type="predicted"/>
<sequence length="119" mass="12698">MALPLSAPLLYGGKCAACAAGVGGVFSRWSSTTIFPPVVQGGVKAEQYDYYRLYDGDTIEAVSNTSFDESDSCLGRLDTLTIPPPPTVASWKDCLVPVEGVSGHDVQLLENEDGGYHKR</sequence>
<keyword evidence="2" id="KW-1185">Reference proteome</keyword>
<evidence type="ECO:0000313" key="1">
    <source>
        <dbReference type="EMBL" id="KIJ98443.1"/>
    </source>
</evidence>